<evidence type="ECO:0000259" key="17">
    <source>
        <dbReference type="SMART" id="SM00904"/>
    </source>
</evidence>
<dbReference type="AlphaFoldDB" id="A0A1W1I9R9"/>
<evidence type="ECO:0000256" key="8">
    <source>
        <dbReference type="ARBA" id="ARBA00022741"/>
    </source>
</evidence>
<dbReference type="OrthoDB" id="9803667at2"/>
<dbReference type="InterPro" id="IPR015864">
    <property type="entry name" value="FAD_synthase"/>
</dbReference>
<comment type="catalytic activity">
    <reaction evidence="13 15">
        <text>riboflavin + ATP = FMN + ADP + H(+)</text>
        <dbReference type="Rhea" id="RHEA:14357"/>
        <dbReference type="ChEBI" id="CHEBI:15378"/>
        <dbReference type="ChEBI" id="CHEBI:30616"/>
        <dbReference type="ChEBI" id="CHEBI:57986"/>
        <dbReference type="ChEBI" id="CHEBI:58210"/>
        <dbReference type="ChEBI" id="CHEBI:456216"/>
        <dbReference type="EC" id="2.7.1.26"/>
    </reaction>
</comment>
<keyword evidence="5 15" id="KW-0288">FMN</keyword>
<dbReference type="SUPFAM" id="SSF82114">
    <property type="entry name" value="Riboflavin kinase-like"/>
    <property type="match status" value="1"/>
</dbReference>
<comment type="catalytic activity">
    <reaction evidence="14 15">
        <text>FMN + ATP + H(+) = FAD + diphosphate</text>
        <dbReference type="Rhea" id="RHEA:17237"/>
        <dbReference type="ChEBI" id="CHEBI:15378"/>
        <dbReference type="ChEBI" id="CHEBI:30616"/>
        <dbReference type="ChEBI" id="CHEBI:33019"/>
        <dbReference type="ChEBI" id="CHEBI:57692"/>
        <dbReference type="ChEBI" id="CHEBI:58210"/>
        <dbReference type="EC" id="2.7.7.2"/>
    </reaction>
</comment>
<evidence type="ECO:0000256" key="2">
    <source>
        <dbReference type="ARBA" id="ARBA00004726"/>
    </source>
</evidence>
<dbReference type="SUPFAM" id="SSF52374">
    <property type="entry name" value="Nucleotidylyl transferase"/>
    <property type="match status" value="1"/>
</dbReference>
<keyword evidence="11 15" id="KW-0067">ATP-binding</keyword>
<name>A0A1W1I9R9_9BACT</name>
<dbReference type="PIRSF" id="PIRSF004491">
    <property type="entry name" value="FAD_Synth"/>
    <property type="match status" value="1"/>
</dbReference>
<evidence type="ECO:0000256" key="16">
    <source>
        <dbReference type="SAM" id="Coils"/>
    </source>
</evidence>
<evidence type="ECO:0000256" key="13">
    <source>
        <dbReference type="ARBA" id="ARBA00047880"/>
    </source>
</evidence>
<reference evidence="18 19" key="1">
    <citation type="submission" date="2017-03" db="EMBL/GenBank/DDBJ databases">
        <authorList>
            <person name="Afonso C.L."/>
            <person name="Miller P.J."/>
            <person name="Scott M.A."/>
            <person name="Spackman E."/>
            <person name="Goraichik I."/>
            <person name="Dimitrov K.M."/>
            <person name="Suarez D.L."/>
            <person name="Swayne D.E."/>
        </authorList>
    </citation>
    <scope>NUCLEOTIDE SEQUENCE [LARGE SCALE GENOMIC DNA]</scope>
    <source>
        <strain evidence="18">Genome sequencing of Nitrospira japonica strain NJ11</strain>
    </source>
</reference>
<dbReference type="EC" id="2.7.1.26" evidence="15"/>
<dbReference type="KEGG" id="nja:NSJP_3573"/>
<keyword evidence="16" id="KW-0175">Coiled coil</keyword>
<evidence type="ECO:0000256" key="7">
    <source>
        <dbReference type="ARBA" id="ARBA00022695"/>
    </source>
</evidence>
<dbReference type="GO" id="GO:0005524">
    <property type="term" value="F:ATP binding"/>
    <property type="evidence" value="ECO:0007669"/>
    <property type="project" value="UniProtKB-UniRule"/>
</dbReference>
<dbReference type="InterPro" id="IPR002606">
    <property type="entry name" value="Riboflavin_kinase_bac"/>
</dbReference>
<evidence type="ECO:0000256" key="4">
    <source>
        <dbReference type="ARBA" id="ARBA00022630"/>
    </source>
</evidence>
<dbReference type="Pfam" id="PF01687">
    <property type="entry name" value="Flavokinase"/>
    <property type="match status" value="1"/>
</dbReference>
<evidence type="ECO:0000256" key="11">
    <source>
        <dbReference type="ARBA" id="ARBA00022840"/>
    </source>
</evidence>
<evidence type="ECO:0000313" key="18">
    <source>
        <dbReference type="EMBL" id="SLM49740.1"/>
    </source>
</evidence>
<dbReference type="InterPro" id="IPR015865">
    <property type="entry name" value="Riboflavin_kinase_bac/euk"/>
</dbReference>
<dbReference type="UniPathway" id="UPA00276">
    <property type="reaction ID" value="UER00406"/>
</dbReference>
<evidence type="ECO:0000256" key="10">
    <source>
        <dbReference type="ARBA" id="ARBA00022827"/>
    </source>
</evidence>
<dbReference type="FunFam" id="3.40.50.620:FF:000021">
    <property type="entry name" value="Riboflavin biosynthesis protein"/>
    <property type="match status" value="1"/>
</dbReference>
<keyword evidence="7 15" id="KW-0548">Nucleotidyltransferase</keyword>
<comment type="similarity">
    <text evidence="15">Belongs to the ribF family.</text>
</comment>
<dbReference type="UniPathway" id="UPA00277">
    <property type="reaction ID" value="UER00407"/>
</dbReference>
<keyword evidence="8 15" id="KW-0547">Nucleotide-binding</keyword>
<proteinExistence type="inferred from homology"/>
<keyword evidence="12" id="KW-0511">Multifunctional enzyme</keyword>
<dbReference type="GO" id="GO:0009398">
    <property type="term" value="P:FMN biosynthetic process"/>
    <property type="evidence" value="ECO:0007669"/>
    <property type="project" value="UniProtKB-UniRule"/>
</dbReference>
<keyword evidence="19" id="KW-1185">Reference proteome</keyword>
<dbReference type="GO" id="GO:0006747">
    <property type="term" value="P:FAD biosynthetic process"/>
    <property type="evidence" value="ECO:0007669"/>
    <property type="project" value="UniProtKB-UniRule"/>
</dbReference>
<evidence type="ECO:0000256" key="9">
    <source>
        <dbReference type="ARBA" id="ARBA00022777"/>
    </source>
</evidence>
<comment type="function">
    <text evidence="1">Catalyzes the phosphorylation of riboflavin to FMN followed by the adenylation of FMN to FAD.</text>
</comment>
<dbReference type="InterPro" id="IPR023468">
    <property type="entry name" value="Riboflavin_kinase"/>
</dbReference>
<feature type="coiled-coil region" evidence="16">
    <location>
        <begin position="285"/>
        <end position="312"/>
    </location>
</feature>
<dbReference type="Pfam" id="PF06574">
    <property type="entry name" value="FAD_syn"/>
    <property type="match status" value="1"/>
</dbReference>
<dbReference type="Gene3D" id="3.40.50.620">
    <property type="entry name" value="HUPs"/>
    <property type="match status" value="1"/>
</dbReference>
<dbReference type="GO" id="GO:0008531">
    <property type="term" value="F:riboflavin kinase activity"/>
    <property type="evidence" value="ECO:0007669"/>
    <property type="project" value="UniProtKB-UniRule"/>
</dbReference>
<gene>
    <name evidence="18" type="primary">ribF</name>
    <name evidence="18" type="ORF">NSJP_3573</name>
</gene>
<evidence type="ECO:0000256" key="15">
    <source>
        <dbReference type="PIRNR" id="PIRNR004491"/>
    </source>
</evidence>
<keyword evidence="6 15" id="KW-0808">Transferase</keyword>
<dbReference type="EC" id="2.7.7.2" evidence="15"/>
<evidence type="ECO:0000256" key="14">
    <source>
        <dbReference type="ARBA" id="ARBA00049494"/>
    </source>
</evidence>
<keyword evidence="10 15" id="KW-0274">FAD</keyword>
<dbReference type="InterPro" id="IPR014729">
    <property type="entry name" value="Rossmann-like_a/b/a_fold"/>
</dbReference>
<dbReference type="EMBL" id="LT828648">
    <property type="protein sequence ID" value="SLM49740.1"/>
    <property type="molecule type" value="Genomic_DNA"/>
</dbReference>
<evidence type="ECO:0000256" key="1">
    <source>
        <dbReference type="ARBA" id="ARBA00002121"/>
    </source>
</evidence>
<dbReference type="NCBIfam" id="NF004160">
    <property type="entry name" value="PRK05627.1-3"/>
    <property type="match status" value="1"/>
</dbReference>
<keyword evidence="4 15" id="KW-0285">Flavoprotein</keyword>
<protein>
    <recommendedName>
        <fullName evidence="15">Riboflavin biosynthesis protein</fullName>
    </recommendedName>
    <domain>
        <recommendedName>
            <fullName evidence="15">Riboflavin kinase</fullName>
            <ecNumber evidence="15">2.7.1.26</ecNumber>
        </recommendedName>
        <alternativeName>
            <fullName evidence="15">Flavokinase</fullName>
        </alternativeName>
    </domain>
    <domain>
        <recommendedName>
            <fullName evidence="15">FMN adenylyltransferase</fullName>
            <ecNumber evidence="15">2.7.7.2</ecNumber>
        </recommendedName>
        <alternativeName>
            <fullName evidence="15">FAD pyrophosphorylase</fullName>
        </alternativeName>
        <alternativeName>
            <fullName evidence="15">FAD synthase</fullName>
        </alternativeName>
    </domain>
</protein>
<dbReference type="STRING" id="1325564.NSJP_3573"/>
<dbReference type="Proteomes" id="UP000192042">
    <property type="component" value="Chromosome I"/>
</dbReference>
<dbReference type="PANTHER" id="PTHR22749">
    <property type="entry name" value="RIBOFLAVIN KINASE/FMN ADENYLYLTRANSFERASE"/>
    <property type="match status" value="1"/>
</dbReference>
<evidence type="ECO:0000256" key="5">
    <source>
        <dbReference type="ARBA" id="ARBA00022643"/>
    </source>
</evidence>
<dbReference type="NCBIfam" id="TIGR00083">
    <property type="entry name" value="ribF"/>
    <property type="match status" value="1"/>
</dbReference>
<dbReference type="GO" id="GO:0009231">
    <property type="term" value="P:riboflavin biosynthetic process"/>
    <property type="evidence" value="ECO:0007669"/>
    <property type="project" value="InterPro"/>
</dbReference>
<dbReference type="CDD" id="cd02064">
    <property type="entry name" value="FAD_synthetase_N"/>
    <property type="match status" value="1"/>
</dbReference>
<dbReference type="PANTHER" id="PTHR22749:SF6">
    <property type="entry name" value="RIBOFLAVIN KINASE"/>
    <property type="match status" value="1"/>
</dbReference>
<dbReference type="FunFam" id="2.40.30.30:FF:000003">
    <property type="entry name" value="Riboflavin biosynthesis protein"/>
    <property type="match status" value="1"/>
</dbReference>
<feature type="domain" description="Riboflavin kinase" evidence="17">
    <location>
        <begin position="183"/>
        <end position="307"/>
    </location>
</feature>
<evidence type="ECO:0000313" key="19">
    <source>
        <dbReference type="Proteomes" id="UP000192042"/>
    </source>
</evidence>
<dbReference type="NCBIfam" id="NF004162">
    <property type="entry name" value="PRK05627.1-5"/>
    <property type="match status" value="1"/>
</dbReference>
<dbReference type="SMART" id="SM00904">
    <property type="entry name" value="Flavokinase"/>
    <property type="match status" value="1"/>
</dbReference>
<dbReference type="InterPro" id="IPR023465">
    <property type="entry name" value="Riboflavin_kinase_dom_sf"/>
</dbReference>
<dbReference type="RefSeq" id="WP_080887913.1">
    <property type="nucleotide sequence ID" value="NZ_LT828648.1"/>
</dbReference>
<dbReference type="GO" id="GO:0003919">
    <property type="term" value="F:FMN adenylyltransferase activity"/>
    <property type="evidence" value="ECO:0007669"/>
    <property type="project" value="UniProtKB-UniRule"/>
</dbReference>
<keyword evidence="9 15" id="KW-0418">Kinase</keyword>
<comment type="pathway">
    <text evidence="3 15">Cofactor biosynthesis; FMN biosynthesis; FMN from riboflavin (ATP route): step 1/1.</text>
</comment>
<organism evidence="18 19">
    <name type="scientific">Nitrospira japonica</name>
    <dbReference type="NCBI Taxonomy" id="1325564"/>
    <lineage>
        <taxon>Bacteria</taxon>
        <taxon>Pseudomonadati</taxon>
        <taxon>Nitrospirota</taxon>
        <taxon>Nitrospiria</taxon>
        <taxon>Nitrospirales</taxon>
        <taxon>Nitrospiraceae</taxon>
        <taxon>Nitrospira</taxon>
    </lineage>
</organism>
<comment type="pathway">
    <text evidence="2 15">Cofactor biosynthesis; FAD biosynthesis; FAD from FMN: step 1/1.</text>
</comment>
<sequence>MLMVTRGLGDAQPRPYPVATIGNFDGHHLGHRALLRTVVDAARRAGGTAMVLTFDPHPVKVLAPHVDLRFLTSPEEKLARLEAAGIDEVVFVEFSPSLASMSPEEFAESVLYRRLKVSEIFVGQHFAFGKGRAGRIADLEHYGKRFGFTVHPFTPVTSDGGVVSSTRIKQLIQTGRMEEAARLLGRWYAVTGDVIPGSQRGQALGWPTANLRLPAHRVVPPDGIYAARAMQDGATYDAVAYIGTRPTFGGGERLLEVNLLDQNRNLYGRPLTVAFVEHLREDRSFATAEALVEQIDQDAARARERLKRAEEVP</sequence>
<accession>A0A1W1I9R9</accession>
<evidence type="ECO:0000256" key="6">
    <source>
        <dbReference type="ARBA" id="ARBA00022679"/>
    </source>
</evidence>
<evidence type="ECO:0000256" key="12">
    <source>
        <dbReference type="ARBA" id="ARBA00023268"/>
    </source>
</evidence>
<evidence type="ECO:0000256" key="3">
    <source>
        <dbReference type="ARBA" id="ARBA00005201"/>
    </source>
</evidence>
<dbReference type="Gene3D" id="2.40.30.30">
    <property type="entry name" value="Riboflavin kinase-like"/>
    <property type="match status" value="1"/>
</dbReference>